<dbReference type="GO" id="GO:0000139">
    <property type="term" value="C:Golgi membrane"/>
    <property type="evidence" value="ECO:0007669"/>
    <property type="project" value="InterPro"/>
</dbReference>
<evidence type="ECO:0000256" key="3">
    <source>
        <dbReference type="SAM" id="MobiDB-lite"/>
    </source>
</evidence>
<sequence>MFSGTSKKSVVAGIDAHISFWKESWSNRKAQVESNHQDLSKVQPRIAKLQMELKKASKGLSLEMGNHEMINGSVYVEPVIKKFIVVNKELWERTSQNESLLSDVMSLFSAVPDPLSILEKAKEDDFEIDKLQSEYAAVKTTLDDYDEEFKMLQNQDYTIKTLREENKQLVANLATKVEEEITKARETYHSEQEEMIMAIKQREADVLQQLKTSKDELDEANTAHQHTQALLLDAEMKSERSEAVEDSQHSMLVEELERVNSENLQLKREKEEFRKQSELAHSAAAIEESTKLEAEISELRSSLEISEQQNADDEQNALKAQTELEHQIELLSQQLSQESLNTESLRTQIEDLPSHEEHEKLKKTLSIIQEVEFNAVDDSLNSTEHDWQTEFTDIESLLLKKSRRLESDLTKMKLELYAKVDEMKEANEVISEKSKVISRQEELIAKLEDDVAGMARHAVEAEDLSSGAATTTDHPTNAAPSLDQMFAESSEDDIPPKAVSIVVEPVSSSSSSTPSPRGSDRHRASAGEKSTLTIVCGQRDRFKKRSRELEQDNQRLRAKVDKSLADVSSMRDDNVKLYHKLKFVENYQKQPISERRRLRASNAFQPESDSVLDDTTAKRYDKIYEENLNPFQQFNRMESQKRYSNLNSAEKITLSTTRFFLRRKGPRTFIFLYAMALHILVFLTLYFHTVSSHC</sequence>
<dbReference type="EMBL" id="IACT01004220">
    <property type="protein sequence ID" value="LAC23419.1"/>
    <property type="molecule type" value="mRNA"/>
</dbReference>
<feature type="transmembrane region" description="Helical" evidence="4">
    <location>
        <begin position="668"/>
        <end position="688"/>
    </location>
</feature>
<keyword evidence="4" id="KW-1133">Transmembrane helix</keyword>
<dbReference type="InterPro" id="IPR012955">
    <property type="entry name" value="CASP_C"/>
</dbReference>
<feature type="compositionally biased region" description="Low complexity" evidence="3">
    <location>
        <begin position="504"/>
        <end position="516"/>
    </location>
</feature>
<dbReference type="PANTHER" id="PTHR14043:SF2">
    <property type="entry name" value="HOMEOBOX PROTEIN CUT"/>
    <property type="match status" value="1"/>
</dbReference>
<feature type="coiled-coil region" evidence="2">
    <location>
        <begin position="128"/>
        <end position="194"/>
    </location>
</feature>
<reference evidence="6" key="1">
    <citation type="submission" date="2017-11" db="EMBL/GenBank/DDBJ databases">
        <title>The sensing device of the deep-sea amphipod.</title>
        <authorList>
            <person name="Kobayashi H."/>
            <person name="Nagahama T."/>
            <person name="Arai W."/>
            <person name="Sasagawa Y."/>
            <person name="Umeda M."/>
            <person name="Hayashi T."/>
            <person name="Nikaido I."/>
            <person name="Watanabe H."/>
            <person name="Oguri K."/>
            <person name="Kitazato H."/>
            <person name="Fujioka K."/>
            <person name="Kido Y."/>
            <person name="Takami H."/>
        </authorList>
    </citation>
    <scope>NUCLEOTIDE SEQUENCE</scope>
    <source>
        <tissue evidence="6">Whole body</tissue>
    </source>
</reference>
<evidence type="ECO:0000256" key="4">
    <source>
        <dbReference type="SAM" id="Phobius"/>
    </source>
</evidence>
<keyword evidence="1 2" id="KW-0175">Coiled coil</keyword>
<feature type="region of interest" description="Disordered" evidence="3">
    <location>
        <begin position="504"/>
        <end position="532"/>
    </location>
</feature>
<organism evidence="6">
    <name type="scientific">Hirondellea gigas</name>
    <dbReference type="NCBI Taxonomy" id="1518452"/>
    <lineage>
        <taxon>Eukaryota</taxon>
        <taxon>Metazoa</taxon>
        <taxon>Ecdysozoa</taxon>
        <taxon>Arthropoda</taxon>
        <taxon>Crustacea</taxon>
        <taxon>Multicrustacea</taxon>
        <taxon>Malacostraca</taxon>
        <taxon>Eumalacostraca</taxon>
        <taxon>Peracarida</taxon>
        <taxon>Amphipoda</taxon>
        <taxon>Amphilochidea</taxon>
        <taxon>Lysianassida</taxon>
        <taxon>Lysianassidira</taxon>
        <taxon>Lysianassoidea</taxon>
        <taxon>Lysianassidae</taxon>
        <taxon>Hirondellea</taxon>
    </lineage>
</organism>
<accession>A0A6A7FZB6</accession>
<keyword evidence="4" id="KW-0812">Transmembrane</keyword>
<dbReference type="Pfam" id="PF08172">
    <property type="entry name" value="CASP_C"/>
    <property type="match status" value="1"/>
</dbReference>
<dbReference type="GO" id="GO:0006891">
    <property type="term" value="P:intra-Golgi vesicle-mediated transport"/>
    <property type="evidence" value="ECO:0007669"/>
    <property type="project" value="InterPro"/>
</dbReference>
<dbReference type="AlphaFoldDB" id="A0A6A7FZB6"/>
<evidence type="ECO:0000256" key="1">
    <source>
        <dbReference type="ARBA" id="ARBA00023054"/>
    </source>
</evidence>
<feature type="coiled-coil region" evidence="2">
    <location>
        <begin position="539"/>
        <end position="566"/>
    </location>
</feature>
<name>A0A6A7FZB6_9CRUS</name>
<keyword evidence="4" id="KW-0472">Membrane</keyword>
<protein>
    <submittedName>
        <fullName evidence="6">Protein CASP-like</fullName>
    </submittedName>
</protein>
<feature type="coiled-coil region" evidence="2">
    <location>
        <begin position="249"/>
        <end position="323"/>
    </location>
</feature>
<dbReference type="PANTHER" id="PTHR14043">
    <property type="entry name" value="CCAAT DISPLACEMENT PROTEIN-RELATED"/>
    <property type="match status" value="1"/>
</dbReference>
<evidence type="ECO:0000256" key="2">
    <source>
        <dbReference type="SAM" id="Coils"/>
    </source>
</evidence>
<proteinExistence type="evidence at transcript level"/>
<evidence type="ECO:0000313" key="6">
    <source>
        <dbReference type="EMBL" id="LAC23419.1"/>
    </source>
</evidence>
<evidence type="ECO:0000259" key="5">
    <source>
        <dbReference type="Pfam" id="PF08172"/>
    </source>
</evidence>
<feature type="domain" description="CASP C-terminal" evidence="5">
    <location>
        <begin position="426"/>
        <end position="687"/>
    </location>
</feature>